<accession>A0A6L2MDT8</accession>
<comment type="caution">
    <text evidence="3">The sequence shown here is derived from an EMBL/GenBank/DDBJ whole genome shotgun (WGS) entry which is preliminary data.</text>
</comment>
<protein>
    <submittedName>
        <fullName evidence="3">Retrovirus-related Pol polyprotein from transposon opus</fullName>
    </submittedName>
</protein>
<dbReference type="Gene3D" id="3.30.70.270">
    <property type="match status" value="1"/>
</dbReference>
<dbReference type="InterPro" id="IPR002156">
    <property type="entry name" value="RNaseH_domain"/>
</dbReference>
<dbReference type="AlphaFoldDB" id="A0A6L2MDT8"/>
<dbReference type="PANTHER" id="PTHR48475:SF1">
    <property type="entry name" value="RNASE H TYPE-1 DOMAIN-CONTAINING PROTEIN"/>
    <property type="match status" value="1"/>
</dbReference>
<dbReference type="EMBL" id="BKCJ010006305">
    <property type="protein sequence ID" value="GEU71437.1"/>
    <property type="molecule type" value="Genomic_DNA"/>
</dbReference>
<evidence type="ECO:0000313" key="3">
    <source>
        <dbReference type="EMBL" id="GEU71437.1"/>
    </source>
</evidence>
<dbReference type="GO" id="GO:0003676">
    <property type="term" value="F:nucleic acid binding"/>
    <property type="evidence" value="ECO:0007669"/>
    <property type="project" value="InterPro"/>
</dbReference>
<organism evidence="3">
    <name type="scientific">Tanacetum cinerariifolium</name>
    <name type="common">Dalmatian daisy</name>
    <name type="synonym">Chrysanthemum cinerariifolium</name>
    <dbReference type="NCBI Taxonomy" id="118510"/>
    <lineage>
        <taxon>Eukaryota</taxon>
        <taxon>Viridiplantae</taxon>
        <taxon>Streptophyta</taxon>
        <taxon>Embryophyta</taxon>
        <taxon>Tracheophyta</taxon>
        <taxon>Spermatophyta</taxon>
        <taxon>Magnoliopsida</taxon>
        <taxon>eudicotyledons</taxon>
        <taxon>Gunneridae</taxon>
        <taxon>Pentapetalae</taxon>
        <taxon>asterids</taxon>
        <taxon>campanulids</taxon>
        <taxon>Asterales</taxon>
        <taxon>Asteraceae</taxon>
        <taxon>Asteroideae</taxon>
        <taxon>Anthemideae</taxon>
        <taxon>Anthemidinae</taxon>
        <taxon>Tanacetum</taxon>
    </lineage>
</organism>
<dbReference type="InterPro" id="IPR043128">
    <property type="entry name" value="Rev_trsase/Diguanyl_cyclase"/>
</dbReference>
<reference evidence="3" key="1">
    <citation type="journal article" date="2019" name="Sci. Rep.">
        <title>Draft genome of Tanacetum cinerariifolium, the natural source of mosquito coil.</title>
        <authorList>
            <person name="Yamashiro T."/>
            <person name="Shiraishi A."/>
            <person name="Satake H."/>
            <person name="Nakayama K."/>
        </authorList>
    </citation>
    <scope>NUCLEOTIDE SEQUENCE</scope>
</reference>
<dbReference type="InterPro" id="IPR036397">
    <property type="entry name" value="RNaseH_sf"/>
</dbReference>
<dbReference type="Gene3D" id="3.30.420.10">
    <property type="entry name" value="Ribonuclease H-like superfamily/Ribonuclease H"/>
    <property type="match status" value="1"/>
</dbReference>
<dbReference type="SUPFAM" id="SSF56672">
    <property type="entry name" value="DNA/RNA polymerases"/>
    <property type="match status" value="1"/>
</dbReference>
<gene>
    <name evidence="3" type="ORF">Tci_043415</name>
</gene>
<dbReference type="PANTHER" id="PTHR48475">
    <property type="entry name" value="RIBONUCLEASE H"/>
    <property type="match status" value="1"/>
</dbReference>
<feature type="region of interest" description="Disordered" evidence="1">
    <location>
        <begin position="1"/>
        <end position="42"/>
    </location>
</feature>
<dbReference type="InterPro" id="IPR043502">
    <property type="entry name" value="DNA/RNA_pol_sf"/>
</dbReference>
<dbReference type="GO" id="GO:0004523">
    <property type="term" value="F:RNA-DNA hybrid ribonuclease activity"/>
    <property type="evidence" value="ECO:0007669"/>
    <property type="project" value="InterPro"/>
</dbReference>
<proteinExistence type="predicted"/>
<evidence type="ECO:0000259" key="2">
    <source>
        <dbReference type="PROSITE" id="PS50879"/>
    </source>
</evidence>
<feature type="compositionally biased region" description="Basic and acidic residues" evidence="1">
    <location>
        <begin position="8"/>
        <end position="30"/>
    </location>
</feature>
<sequence>MENTHTWIEAREVSTNRTPNDHRESFDRFKKNSSWDNNKGKKNMDKFPPCHGSNHILLFNLSKSLREILATEKELKHQIEEAVKLGKLAHMVKGIKRRKAKALGTQLGEWKNGDMDMKPVKAHILVISREDQTSKKRSMEESVKGIREITFPPVSGVNNSFDPVIIKVHVSRRQVNQVYMDSGSSCKVIYEHCFLKLKPSIRSLRIDSKVPCVGFSGEHSWPLGEVPLEITVGESPFARTKVLNFVIITFNSSHNYLLGRTAMQRMGIAVSKIHRAIKIPHSQRSWHRIFNATFWSKKHKGTYQRLIDMVFNNQIGHNLEVHVDDMVIKSDSEEDMLVDNQETFDKLRAINMKLDPRKCFFGIEKGPILGHLITKQRIKANPSKVKEIFDLQPPKTVKEIQSLNKKMAALSQFISKGANKAPSLLKREYKCTLASRKRKKAGRNSVKGHILADFLAETPLGESKEKEAKEITYKEEEPENMWKLYMDRASSSVGSRAGLMLVNPKRKEYTYALRFEFDTTTNEAEYEALLAGLRITACMKIQDLNIFVDF</sequence>
<evidence type="ECO:0000256" key="1">
    <source>
        <dbReference type="SAM" id="MobiDB-lite"/>
    </source>
</evidence>
<dbReference type="PROSITE" id="PS50879">
    <property type="entry name" value="RNASE_H_1"/>
    <property type="match status" value="1"/>
</dbReference>
<name>A0A6L2MDT8_TANCI</name>
<feature type="domain" description="RNase H type-1" evidence="2">
    <location>
        <begin position="478"/>
        <end position="550"/>
    </location>
</feature>